<dbReference type="VEuPathDB" id="CryptoDB:Cvel_25909"/>
<dbReference type="PhylomeDB" id="A0A0G4HB98"/>
<reference evidence="1" key="1">
    <citation type="submission" date="2014-11" db="EMBL/GenBank/DDBJ databases">
        <authorList>
            <person name="Otto D Thomas"/>
            <person name="Naeem Raeece"/>
        </authorList>
    </citation>
    <scope>NUCLEOTIDE SEQUENCE</scope>
</reference>
<protein>
    <recommendedName>
        <fullName evidence="2">Retrotransposon gag domain-containing protein</fullName>
    </recommendedName>
</protein>
<dbReference type="AlphaFoldDB" id="A0A0G4HB98"/>
<organism evidence="1">
    <name type="scientific">Chromera velia CCMP2878</name>
    <dbReference type="NCBI Taxonomy" id="1169474"/>
    <lineage>
        <taxon>Eukaryota</taxon>
        <taxon>Sar</taxon>
        <taxon>Alveolata</taxon>
        <taxon>Colpodellida</taxon>
        <taxon>Chromeraceae</taxon>
        <taxon>Chromera</taxon>
    </lineage>
</organism>
<name>A0A0G4HB98_9ALVE</name>
<dbReference type="EMBL" id="CDMZ01002195">
    <property type="protein sequence ID" value="CEM41236.1"/>
    <property type="molecule type" value="Genomic_DNA"/>
</dbReference>
<evidence type="ECO:0000313" key="1">
    <source>
        <dbReference type="EMBL" id="CEM41236.1"/>
    </source>
</evidence>
<gene>
    <name evidence="1" type="ORF">Cvel_25909</name>
</gene>
<accession>A0A0G4HB98</accession>
<sequence length="218" mass="24729">MCPSFDIRLDNGSTHHNNVSTQHAPTLVYLYGCPTCDVNACNHAATYYNLTVGVTLSVIVEYQQQEIAELKAQLGQQSSLAQFSFQSHSSDVSRPSPPPSVKPKKPEIFLEKAEDVETWIALWQNLYHIMKTPPEEQAPIAVTYLSLTLQVKLAEEARVERIPITSLEGLKEALYRTFPDPNIQETLRSEIRQICMKKGVWDYMDEFRGIARRLTDMA</sequence>
<proteinExistence type="predicted"/>
<evidence type="ECO:0008006" key="2">
    <source>
        <dbReference type="Google" id="ProtNLM"/>
    </source>
</evidence>